<dbReference type="EMBL" id="GEDG01038925">
    <property type="protein sequence ID" value="JAP07358.1"/>
    <property type="molecule type" value="Transcribed_RNA"/>
</dbReference>
<name>A0A0V0GHC5_SOLCH</name>
<protein>
    <submittedName>
        <fullName evidence="2">Putative ovule protein</fullName>
    </submittedName>
</protein>
<evidence type="ECO:0000313" key="2">
    <source>
        <dbReference type="EMBL" id="JAP07358.1"/>
    </source>
</evidence>
<reference evidence="2" key="1">
    <citation type="submission" date="2015-12" db="EMBL/GenBank/DDBJ databases">
        <title>Gene expression during late stages of embryo sac development: a critical building block for successful pollen-pistil interactions.</title>
        <authorList>
            <person name="Liu Y."/>
            <person name="Joly V."/>
            <person name="Sabar M."/>
            <person name="Matton D.P."/>
        </authorList>
    </citation>
    <scope>NUCLEOTIDE SEQUENCE</scope>
</reference>
<feature type="compositionally biased region" description="Basic and acidic residues" evidence="1">
    <location>
        <begin position="42"/>
        <end position="51"/>
    </location>
</feature>
<sequence>MAASVFSKVSTAAEARTVNCCLVTVVEGRIRRWEEVKGVDLRPEKVEKEREGEDEEDEPWRGREGEKIA</sequence>
<feature type="compositionally biased region" description="Basic and acidic residues" evidence="1">
    <location>
        <begin position="59"/>
        <end position="69"/>
    </location>
</feature>
<dbReference type="AlphaFoldDB" id="A0A0V0GHC5"/>
<accession>A0A0V0GHC5</accession>
<feature type="region of interest" description="Disordered" evidence="1">
    <location>
        <begin position="42"/>
        <end position="69"/>
    </location>
</feature>
<organism evidence="2">
    <name type="scientific">Solanum chacoense</name>
    <name type="common">Chaco potato</name>
    <dbReference type="NCBI Taxonomy" id="4108"/>
    <lineage>
        <taxon>Eukaryota</taxon>
        <taxon>Viridiplantae</taxon>
        <taxon>Streptophyta</taxon>
        <taxon>Embryophyta</taxon>
        <taxon>Tracheophyta</taxon>
        <taxon>Spermatophyta</taxon>
        <taxon>Magnoliopsida</taxon>
        <taxon>eudicotyledons</taxon>
        <taxon>Gunneridae</taxon>
        <taxon>Pentapetalae</taxon>
        <taxon>asterids</taxon>
        <taxon>lamiids</taxon>
        <taxon>Solanales</taxon>
        <taxon>Solanaceae</taxon>
        <taxon>Solanoideae</taxon>
        <taxon>Solaneae</taxon>
        <taxon>Solanum</taxon>
    </lineage>
</organism>
<proteinExistence type="predicted"/>
<evidence type="ECO:0000256" key="1">
    <source>
        <dbReference type="SAM" id="MobiDB-lite"/>
    </source>
</evidence>